<dbReference type="EMBL" id="VLKL01000014">
    <property type="protein sequence ID" value="TWI00845.1"/>
    <property type="molecule type" value="Genomic_DNA"/>
</dbReference>
<evidence type="ECO:0000259" key="2">
    <source>
        <dbReference type="Pfam" id="PF12146"/>
    </source>
</evidence>
<dbReference type="OrthoDB" id="7839439at2"/>
<reference evidence="3 4" key="1">
    <citation type="journal article" date="2015" name="Stand. Genomic Sci.">
        <title>Genomic Encyclopedia of Bacterial and Archaeal Type Strains, Phase III: the genomes of soil and plant-associated and newly described type strains.</title>
        <authorList>
            <person name="Whitman W.B."/>
            <person name="Woyke T."/>
            <person name="Klenk H.P."/>
            <person name="Zhou Y."/>
            <person name="Lilburn T.G."/>
            <person name="Beck B.J."/>
            <person name="De Vos P."/>
            <person name="Vandamme P."/>
            <person name="Eisen J.A."/>
            <person name="Garrity G."/>
            <person name="Hugenholtz P."/>
            <person name="Kyrpides N.C."/>
        </authorList>
    </citation>
    <scope>NUCLEOTIDE SEQUENCE [LARGE SCALE GENOMIC DNA]</scope>
    <source>
        <strain evidence="3 4">CGMCC 1.10947</strain>
    </source>
</reference>
<dbReference type="PANTHER" id="PTHR22946">
    <property type="entry name" value="DIENELACTONE HYDROLASE DOMAIN-CONTAINING PROTEIN-RELATED"/>
    <property type="match status" value="1"/>
</dbReference>
<dbReference type="SUPFAM" id="SSF53474">
    <property type="entry name" value="alpha/beta-Hydrolases"/>
    <property type="match status" value="1"/>
</dbReference>
<proteinExistence type="predicted"/>
<sequence length="378" mass="39986">MALSGKLLLLIASLLMAGAPARAAEFYTEDLRIPMAEAGPQGLEAFLVRPAGTKRYPLALLSHGSPRKFDDRAAMSARKYYGIALEYARRGFAALVVMRRGYGTSPGGRVDSLGGCTKAAYLPTSAVAVADLRAAIDAMARRADVTTTGMIAAGHSAGGLATVALTAEAPPGLVAAINFAGGRGSRDDDDVCNPEGLVQAFASFGRTSRVPMLWVYASNDSFFGPDLARRLYDGFRASGGNVTFVAAPPYGDDGHHLYSLAGRPQWTPYVDAFLRERGLMGRDILGPPDPLPPPRQLSEAARAEFARYLASMLPHKAFAVSPSGGYGWRAGRATAEEARRDSLAACMKWSPTCTLYAAGDRLAEPAPGPATDRSARAR</sequence>
<dbReference type="InterPro" id="IPR029058">
    <property type="entry name" value="AB_hydrolase_fold"/>
</dbReference>
<dbReference type="InterPro" id="IPR022742">
    <property type="entry name" value="Hydrolase_4"/>
</dbReference>
<dbReference type="GO" id="GO:0016787">
    <property type="term" value="F:hydrolase activity"/>
    <property type="evidence" value="ECO:0007669"/>
    <property type="project" value="UniProtKB-KW"/>
</dbReference>
<feature type="signal peptide" evidence="1">
    <location>
        <begin position="1"/>
        <end position="23"/>
    </location>
</feature>
<dbReference type="Pfam" id="PF12146">
    <property type="entry name" value="Hydrolase_4"/>
    <property type="match status" value="1"/>
</dbReference>
<evidence type="ECO:0000256" key="1">
    <source>
        <dbReference type="SAM" id="SignalP"/>
    </source>
</evidence>
<feature type="chain" id="PRO_5022131073" evidence="1">
    <location>
        <begin position="24"/>
        <end position="378"/>
    </location>
</feature>
<feature type="domain" description="Serine aminopeptidase S33" evidence="2">
    <location>
        <begin position="74"/>
        <end position="180"/>
    </location>
</feature>
<evidence type="ECO:0000313" key="3">
    <source>
        <dbReference type="EMBL" id="TWI00845.1"/>
    </source>
</evidence>
<dbReference type="AlphaFoldDB" id="A0A562KZM4"/>
<keyword evidence="3" id="KW-0378">Hydrolase</keyword>
<protein>
    <submittedName>
        <fullName evidence="3">Dienelactone hydrolase</fullName>
    </submittedName>
</protein>
<comment type="caution">
    <text evidence="3">The sequence shown here is derived from an EMBL/GenBank/DDBJ whole genome shotgun (WGS) entry which is preliminary data.</text>
</comment>
<dbReference type="InterPro" id="IPR050261">
    <property type="entry name" value="FrsA_esterase"/>
</dbReference>
<name>A0A562KZM4_9BRAD</name>
<evidence type="ECO:0000313" key="4">
    <source>
        <dbReference type="Proteomes" id="UP000317176"/>
    </source>
</evidence>
<dbReference type="Proteomes" id="UP000317176">
    <property type="component" value="Unassembled WGS sequence"/>
</dbReference>
<organism evidence="3 4">
    <name type="scientific">Bradyrhizobium daqingense</name>
    <dbReference type="NCBI Taxonomy" id="993502"/>
    <lineage>
        <taxon>Bacteria</taxon>
        <taxon>Pseudomonadati</taxon>
        <taxon>Pseudomonadota</taxon>
        <taxon>Alphaproteobacteria</taxon>
        <taxon>Hyphomicrobiales</taxon>
        <taxon>Nitrobacteraceae</taxon>
        <taxon>Bradyrhizobium</taxon>
    </lineage>
</organism>
<dbReference type="Gene3D" id="3.40.50.1820">
    <property type="entry name" value="alpha/beta hydrolase"/>
    <property type="match status" value="1"/>
</dbReference>
<gene>
    <name evidence="3" type="ORF">IQ17_04848</name>
</gene>
<keyword evidence="4" id="KW-1185">Reference proteome</keyword>
<dbReference type="RefSeq" id="WP_145639002.1">
    <property type="nucleotide sequence ID" value="NZ_CP088014.1"/>
</dbReference>
<accession>A0A562KZM4</accession>
<keyword evidence="1" id="KW-0732">Signal</keyword>